<evidence type="ECO:0000259" key="8">
    <source>
        <dbReference type="PROSITE" id="PS50166"/>
    </source>
</evidence>
<protein>
    <recommendedName>
        <fullName evidence="8">Importin N-terminal domain-containing protein</fullName>
    </recommendedName>
</protein>
<dbReference type="InterPro" id="IPR011989">
    <property type="entry name" value="ARM-like"/>
</dbReference>
<sequence length="167" mass="18908">MAEQQPFYLLLGNLMSPDNNVRKQSEETYDNIPGQTKITFLLQAIRDVSVAEEVRQMAAVLLRRLLSSSFDEIYPSLPPDMQTAIKSELLLGIQSEALPNIRKKVCDIAAELSRNLIDDDGNNQWPEVLKFLFDSVNSQDVGLRESALHMFWNFPGFLGTSSSTTWR</sequence>
<evidence type="ECO:0000256" key="4">
    <source>
        <dbReference type="ARBA" id="ARBA00022490"/>
    </source>
</evidence>
<keyword evidence="7" id="KW-0539">Nucleus</keyword>
<dbReference type="GO" id="GO:0005737">
    <property type="term" value="C:cytoplasm"/>
    <property type="evidence" value="ECO:0007669"/>
    <property type="project" value="UniProtKB-SubCell"/>
</dbReference>
<evidence type="ECO:0000256" key="7">
    <source>
        <dbReference type="ARBA" id="ARBA00023242"/>
    </source>
</evidence>
<reference evidence="9" key="1">
    <citation type="submission" date="2021-01" db="EMBL/GenBank/DDBJ databases">
        <title>A chromosome-scale assembly of European eel, Anguilla anguilla.</title>
        <authorList>
            <person name="Henkel C."/>
            <person name="Jong-Raadsen S.A."/>
            <person name="Dufour S."/>
            <person name="Weltzien F.-A."/>
            <person name="Palstra A.P."/>
            <person name="Pelster B."/>
            <person name="Spaink H.P."/>
            <person name="Van Den Thillart G.E."/>
            <person name="Jansen H."/>
            <person name="Zahm M."/>
            <person name="Klopp C."/>
            <person name="Cedric C."/>
            <person name="Louis A."/>
            <person name="Berthelot C."/>
            <person name="Parey E."/>
            <person name="Roest Crollius H."/>
            <person name="Montfort J."/>
            <person name="Robinson-Rechavi M."/>
            <person name="Bucao C."/>
            <person name="Bouchez O."/>
            <person name="Gislard M."/>
            <person name="Lluch J."/>
            <person name="Milhes M."/>
            <person name="Lampietro C."/>
            <person name="Lopez Roques C."/>
            <person name="Donnadieu C."/>
            <person name="Braasch I."/>
            <person name="Desvignes T."/>
            <person name="Postlethwait J."/>
            <person name="Bobe J."/>
            <person name="Guiguen Y."/>
            <person name="Dirks R."/>
        </authorList>
    </citation>
    <scope>NUCLEOTIDE SEQUENCE</scope>
    <source>
        <strain evidence="9">Tag_6206</strain>
        <tissue evidence="9">Liver</tissue>
    </source>
</reference>
<evidence type="ECO:0000313" key="9">
    <source>
        <dbReference type="EMBL" id="KAG5852294.1"/>
    </source>
</evidence>
<evidence type="ECO:0000256" key="3">
    <source>
        <dbReference type="ARBA" id="ARBA00022448"/>
    </source>
</evidence>
<dbReference type="Proteomes" id="UP001044222">
    <property type="component" value="Unassembled WGS sequence"/>
</dbReference>
<dbReference type="EMBL" id="JAFIRN010000003">
    <property type="protein sequence ID" value="KAG5852294.1"/>
    <property type="molecule type" value="Genomic_DNA"/>
</dbReference>
<dbReference type="Gene3D" id="1.25.10.10">
    <property type="entry name" value="Leucine-rich Repeat Variant"/>
    <property type="match status" value="1"/>
</dbReference>
<keyword evidence="3" id="KW-0813">Transport</keyword>
<dbReference type="GO" id="GO:0031267">
    <property type="term" value="F:small GTPase binding"/>
    <property type="evidence" value="ECO:0007669"/>
    <property type="project" value="InterPro"/>
</dbReference>
<dbReference type="InterPro" id="IPR057672">
    <property type="entry name" value="TPR_IPO4/5"/>
</dbReference>
<evidence type="ECO:0000256" key="2">
    <source>
        <dbReference type="ARBA" id="ARBA00004496"/>
    </source>
</evidence>
<dbReference type="AlphaFoldDB" id="A0A9D3MNX8"/>
<keyword evidence="10" id="KW-1185">Reference proteome</keyword>
<dbReference type="Pfam" id="PF03810">
    <property type="entry name" value="IBN_N"/>
    <property type="match status" value="1"/>
</dbReference>
<comment type="caution">
    <text evidence="9">The sequence shown here is derived from an EMBL/GenBank/DDBJ whole genome shotgun (WGS) entry which is preliminary data.</text>
</comment>
<dbReference type="Pfam" id="PF25780">
    <property type="entry name" value="TPR_IPO5"/>
    <property type="match status" value="1"/>
</dbReference>
<keyword evidence="5" id="KW-0677">Repeat</keyword>
<evidence type="ECO:0000313" key="10">
    <source>
        <dbReference type="Proteomes" id="UP001044222"/>
    </source>
</evidence>
<proteinExistence type="predicted"/>
<evidence type="ECO:0000256" key="6">
    <source>
        <dbReference type="ARBA" id="ARBA00022927"/>
    </source>
</evidence>
<dbReference type="InterPro" id="IPR016024">
    <property type="entry name" value="ARM-type_fold"/>
</dbReference>
<dbReference type="PROSITE" id="PS50166">
    <property type="entry name" value="IMPORTIN_B_NT"/>
    <property type="match status" value="1"/>
</dbReference>
<organism evidence="9 10">
    <name type="scientific">Anguilla anguilla</name>
    <name type="common">European freshwater eel</name>
    <name type="synonym">Muraena anguilla</name>
    <dbReference type="NCBI Taxonomy" id="7936"/>
    <lineage>
        <taxon>Eukaryota</taxon>
        <taxon>Metazoa</taxon>
        <taxon>Chordata</taxon>
        <taxon>Craniata</taxon>
        <taxon>Vertebrata</taxon>
        <taxon>Euteleostomi</taxon>
        <taxon>Actinopterygii</taxon>
        <taxon>Neopterygii</taxon>
        <taxon>Teleostei</taxon>
        <taxon>Anguilliformes</taxon>
        <taxon>Anguillidae</taxon>
        <taxon>Anguilla</taxon>
    </lineage>
</organism>
<accession>A0A9D3MNX8</accession>
<dbReference type="InterPro" id="IPR040122">
    <property type="entry name" value="Importin_beta"/>
</dbReference>
<feature type="domain" description="Importin N-terminal" evidence="8">
    <location>
        <begin position="41"/>
        <end position="95"/>
    </location>
</feature>
<name>A0A9D3MNX8_ANGAN</name>
<evidence type="ECO:0000256" key="5">
    <source>
        <dbReference type="ARBA" id="ARBA00022737"/>
    </source>
</evidence>
<keyword evidence="6" id="KW-0653">Protein transport</keyword>
<dbReference type="PANTHER" id="PTHR10527">
    <property type="entry name" value="IMPORTIN BETA"/>
    <property type="match status" value="1"/>
</dbReference>
<dbReference type="InterPro" id="IPR001494">
    <property type="entry name" value="Importin-beta_N"/>
</dbReference>
<dbReference type="GO" id="GO:0006606">
    <property type="term" value="P:protein import into nucleus"/>
    <property type="evidence" value="ECO:0007669"/>
    <property type="project" value="InterPro"/>
</dbReference>
<keyword evidence="4" id="KW-0963">Cytoplasm</keyword>
<evidence type="ECO:0000256" key="1">
    <source>
        <dbReference type="ARBA" id="ARBA00004123"/>
    </source>
</evidence>
<gene>
    <name evidence="9" type="ORF">ANANG_G00060860</name>
</gene>
<dbReference type="SUPFAM" id="SSF48371">
    <property type="entry name" value="ARM repeat"/>
    <property type="match status" value="1"/>
</dbReference>
<comment type="subcellular location">
    <subcellularLocation>
        <location evidence="2">Cytoplasm</location>
    </subcellularLocation>
    <subcellularLocation>
        <location evidence="1">Nucleus</location>
    </subcellularLocation>
</comment>